<proteinExistence type="predicted"/>
<dbReference type="RefSeq" id="WP_254156075.1">
    <property type="nucleotide sequence ID" value="NZ_CP100355.1"/>
</dbReference>
<keyword evidence="2" id="KW-0413">Isomerase</keyword>
<dbReference type="Gene3D" id="3.20.20.150">
    <property type="entry name" value="Divalent-metal-dependent TIM barrel enzymes"/>
    <property type="match status" value="1"/>
</dbReference>
<dbReference type="GO" id="GO:0016853">
    <property type="term" value="F:isomerase activity"/>
    <property type="evidence" value="ECO:0007669"/>
    <property type="project" value="UniProtKB-KW"/>
</dbReference>
<sequence>MVKTAIQLYTLSDFDVSEPTKVQIAAETDVDGVEIVYSGLPSNATLQALSETGLEVAALTIGIEDLGETVDELVTTCDLLDTETVILGHLDESHFESVHTTRETAKLLNSYGSRFRDHGLRFLYHTHRHEFASIGDRTHFDILVEETNSTVEFELDLGWIGIADVDPCSVIRDVGHRTASVHLKDMDFEMEQFVNLGEGDLDVKRTARTAIDEGIEWLVYEHEDPRDPVESVVTGASKLKKFKQIPPSR</sequence>
<dbReference type="EMBL" id="CP100355">
    <property type="protein sequence ID" value="UTF52234.1"/>
    <property type="molecule type" value="Genomic_DNA"/>
</dbReference>
<dbReference type="AlphaFoldDB" id="A0A9E7N806"/>
<evidence type="ECO:0000313" key="3">
    <source>
        <dbReference type="Proteomes" id="UP001056855"/>
    </source>
</evidence>
<dbReference type="Pfam" id="PF01261">
    <property type="entry name" value="AP_endonuc_2"/>
    <property type="match status" value="1"/>
</dbReference>
<accession>A0A9E7N806</accession>
<feature type="domain" description="Xylose isomerase-like TIM barrel" evidence="1">
    <location>
        <begin position="23"/>
        <end position="240"/>
    </location>
</feature>
<dbReference type="SUPFAM" id="SSF51658">
    <property type="entry name" value="Xylose isomerase-like"/>
    <property type="match status" value="1"/>
</dbReference>
<organism evidence="2 3">
    <name type="scientific">Natronosalvus rutilus</name>
    <dbReference type="NCBI Taxonomy" id="2953753"/>
    <lineage>
        <taxon>Archaea</taxon>
        <taxon>Methanobacteriati</taxon>
        <taxon>Methanobacteriota</taxon>
        <taxon>Stenosarchaea group</taxon>
        <taxon>Halobacteria</taxon>
        <taxon>Halobacteriales</taxon>
        <taxon>Natrialbaceae</taxon>
        <taxon>Natronosalvus</taxon>
    </lineage>
</organism>
<dbReference type="GeneID" id="73290489"/>
<evidence type="ECO:0000313" key="2">
    <source>
        <dbReference type="EMBL" id="UTF52234.1"/>
    </source>
</evidence>
<dbReference type="InterPro" id="IPR036237">
    <property type="entry name" value="Xyl_isomerase-like_sf"/>
</dbReference>
<reference evidence="2" key="1">
    <citation type="submission" date="2022-06" db="EMBL/GenBank/DDBJ databases">
        <title>Diverse halophilic archaea isolated from saline environments.</title>
        <authorList>
            <person name="Cui H.-L."/>
        </authorList>
    </citation>
    <scope>NUCLEOTIDE SEQUENCE</scope>
    <source>
        <strain evidence="2">WLHS1</strain>
    </source>
</reference>
<keyword evidence="3" id="KW-1185">Reference proteome</keyword>
<gene>
    <name evidence="2" type="ORF">NGM29_10545</name>
</gene>
<dbReference type="InterPro" id="IPR013022">
    <property type="entry name" value="Xyl_isomerase-like_TIM-brl"/>
</dbReference>
<dbReference type="PANTHER" id="PTHR12110:SF41">
    <property type="entry name" value="INOSOSE DEHYDRATASE"/>
    <property type="match status" value="1"/>
</dbReference>
<dbReference type="Proteomes" id="UP001056855">
    <property type="component" value="Chromosome"/>
</dbReference>
<name>A0A9E7N806_9EURY</name>
<protein>
    <submittedName>
        <fullName evidence="2">Sugar phosphate isomerase/epimerase</fullName>
    </submittedName>
</protein>
<dbReference type="InterPro" id="IPR050312">
    <property type="entry name" value="IolE/XylAMocC-like"/>
</dbReference>
<dbReference type="KEGG" id="sawl:NGM29_10545"/>
<evidence type="ECO:0000259" key="1">
    <source>
        <dbReference type="Pfam" id="PF01261"/>
    </source>
</evidence>
<dbReference type="PANTHER" id="PTHR12110">
    <property type="entry name" value="HYDROXYPYRUVATE ISOMERASE"/>
    <property type="match status" value="1"/>
</dbReference>